<dbReference type="AlphaFoldDB" id="A0A4D4KZK3"/>
<reference evidence="2 3" key="1">
    <citation type="journal article" date="2020" name="Int. J. Syst. Evol. Microbiol.">
        <title>Reclassification of Streptomyces castelarensis and Streptomyces sporoclivatus as later heterotypic synonyms of Streptomyces antimycoticus.</title>
        <authorList>
            <person name="Komaki H."/>
            <person name="Tamura T."/>
        </authorList>
    </citation>
    <scope>NUCLEOTIDE SEQUENCE [LARGE SCALE GENOMIC DNA]</scope>
    <source>
        <strain evidence="2 3">NBRC 13459</strain>
    </source>
</reference>
<protein>
    <submittedName>
        <fullName evidence="2">Uncharacterized protein</fullName>
    </submittedName>
</protein>
<dbReference type="EMBL" id="BJHW01000001">
    <property type="protein sequence ID" value="GDY51937.1"/>
    <property type="molecule type" value="Genomic_DNA"/>
</dbReference>
<evidence type="ECO:0000256" key="1">
    <source>
        <dbReference type="SAM" id="MobiDB-lite"/>
    </source>
</evidence>
<keyword evidence="3" id="KW-1185">Reference proteome</keyword>
<feature type="region of interest" description="Disordered" evidence="1">
    <location>
        <begin position="36"/>
        <end position="57"/>
    </location>
</feature>
<organism evidence="2 3">
    <name type="scientific">Streptomyces violaceusniger</name>
    <dbReference type="NCBI Taxonomy" id="68280"/>
    <lineage>
        <taxon>Bacteria</taxon>
        <taxon>Bacillati</taxon>
        <taxon>Actinomycetota</taxon>
        <taxon>Actinomycetes</taxon>
        <taxon>Kitasatosporales</taxon>
        <taxon>Streptomycetaceae</taxon>
        <taxon>Streptomyces</taxon>
        <taxon>Streptomyces violaceusniger group</taxon>
    </lineage>
</organism>
<sequence>MTTAPDLDARDLHGSLQDPVLGSIGFLNEVMSRHPDAISFAPGAPTPSSSGTSTPGP</sequence>
<proteinExistence type="predicted"/>
<dbReference type="Proteomes" id="UP000301309">
    <property type="component" value="Unassembled WGS sequence"/>
</dbReference>
<accession>A0A4D4KZK3</accession>
<evidence type="ECO:0000313" key="3">
    <source>
        <dbReference type="Proteomes" id="UP000301309"/>
    </source>
</evidence>
<evidence type="ECO:0000313" key="2">
    <source>
        <dbReference type="EMBL" id="GDY51937.1"/>
    </source>
</evidence>
<feature type="compositionally biased region" description="Low complexity" evidence="1">
    <location>
        <begin position="41"/>
        <end position="57"/>
    </location>
</feature>
<gene>
    <name evidence="2" type="ORF">SVIO_025600</name>
</gene>
<comment type="caution">
    <text evidence="2">The sequence shown here is derived from an EMBL/GenBank/DDBJ whole genome shotgun (WGS) entry which is preliminary data.</text>
</comment>
<name>A0A4D4KZK3_STRVO</name>